<reference evidence="4" key="1">
    <citation type="submission" date="2025-08" db="UniProtKB">
        <authorList>
            <consortium name="RefSeq"/>
        </authorList>
    </citation>
    <scope>IDENTIFICATION</scope>
</reference>
<proteinExistence type="predicted"/>
<feature type="compositionally biased region" description="Basic and acidic residues" evidence="2">
    <location>
        <begin position="834"/>
        <end position="859"/>
    </location>
</feature>
<protein>
    <submittedName>
        <fullName evidence="4">Autophagy-related protein 11 isoform X1</fullName>
    </submittedName>
</protein>
<keyword evidence="1" id="KW-0175">Coiled coil</keyword>
<feature type="compositionally biased region" description="Basic and acidic residues" evidence="2">
    <location>
        <begin position="797"/>
        <end position="827"/>
    </location>
</feature>
<dbReference type="RefSeq" id="XP_023941925.2">
    <property type="nucleotide sequence ID" value="XM_024086157.2"/>
</dbReference>
<gene>
    <name evidence="4" type="primary">LOC112048575</name>
</gene>
<evidence type="ECO:0000313" key="3">
    <source>
        <dbReference type="Proteomes" id="UP001652582"/>
    </source>
</evidence>
<feature type="compositionally biased region" description="Polar residues" evidence="2">
    <location>
        <begin position="97"/>
        <end position="115"/>
    </location>
</feature>
<feature type="compositionally biased region" description="Polar residues" evidence="2">
    <location>
        <begin position="1099"/>
        <end position="1119"/>
    </location>
</feature>
<feature type="region of interest" description="Disordered" evidence="2">
    <location>
        <begin position="200"/>
        <end position="219"/>
    </location>
</feature>
<feature type="coiled-coil region" evidence="1">
    <location>
        <begin position="17"/>
        <end position="87"/>
    </location>
</feature>
<evidence type="ECO:0000313" key="4">
    <source>
        <dbReference type="RefSeq" id="XP_023941925.2"/>
    </source>
</evidence>
<dbReference type="AlphaFoldDB" id="A0A6J1N236"/>
<keyword evidence="3" id="KW-1185">Reference proteome</keyword>
<dbReference type="Proteomes" id="UP001652582">
    <property type="component" value="Chromosome 7"/>
</dbReference>
<feature type="region of interest" description="Disordered" evidence="2">
    <location>
        <begin position="97"/>
        <end position="154"/>
    </location>
</feature>
<dbReference type="KEGG" id="bany:112048575"/>
<feature type="region of interest" description="Disordered" evidence="2">
    <location>
        <begin position="1077"/>
        <end position="1121"/>
    </location>
</feature>
<dbReference type="OrthoDB" id="1938039at2759"/>
<sequence>MEDLYDNLENYHDENIIDELKNENQDLKLKLEEYSSAMARLQNNILQDFDKLNSEYKKLEMNYSSLLKTARAEIERKSEMIKSLNSEKDLLIIKSLQKSSQNNKNPTRRNVPNDQRSNKSCETEMKHIGKPQPEPHQGNQNEGKHKNERIYPPHNQFENTTASVENKSNSSEDKYLKDNYYRNKTDKCINSTTKGTYKDEKVKETKTKGEKISNRRKSMPMSRLEPIFSSDDDFEALNMKNIRKSPIKDDTRQYERYSNKDNYYQSTKDRLYSSKSKKYSDYKYRHDKYDSSSKYTRHTPEIYHDKNTKDHSETYKSRSDYQNSRQRISSPPSPPKYSRSKSRDRRNFDREINYEKKRNTHISDNSAVKHKIRNELEEPISKRQKTEMVMKDLPEENICNNDKEKEFGLRSSYPKQQDYMESSCQSPDYVNIDNIVTQHIAKEIKHTAVAPQEDPRLVSKKYILNKEHVLSTLVSEHVDIKPINVTTWDIPNIKKFMIPHTSITRNSPVETDKQFVDEVYMDIDNPTLNDSLESGEIQSLHDYEIRSAKESNEINTNENNSINKHQNEKLHNTEDYDSNITKNSSSTKYKIPKIKKVDTGVKHGICELPLETSKFRYEENKEEGKINEHSKIQSIQPTPINVENITNDGLYKYNQVAQINAVTELPHISRGTLADDLELSDEESKDLQKDVKLSKIASMTEAKDNIPLGKEVFCESKEKRKLKDFKKVTESKDLQKDVKISKTDLITKDNHNIPLDDLHCASKEISKFMEFKKAIESKDSQKDVKLSKNVETKDNILLGKEEHRESKEKSKPIDLKKVTKDTRDCGKTRKSKKKIDQKQVSHTETKDQQTVPKTKDKLSKPAISVQTKNKFSDLFGDSCSLITPDDLGISPPDIQLPLISKYTPMFENTQDAVDMCVKDINKEHANASKTSDELINNKTVMQNAVENTQDAVDMCVQDINKAQSNTSKTPDELLNNKTVIQNAGDSEYTLVPKDEGKNATINNLALPSLTENVTTNGRSETVKAVIISSSIKPKYTSDTLQSNHKISGHAEIIDNDQSNMCTLKNIKALATSTPYKPELKGLSTPDPNVPNEDVRNTEKGNLSSTVNNSSNAEESSCQTDVPDVRIIVRRRRKIVKKS</sequence>
<feature type="region of interest" description="Disordered" evidence="2">
    <location>
        <begin position="246"/>
        <end position="270"/>
    </location>
</feature>
<feature type="compositionally biased region" description="Basic and acidic residues" evidence="2">
    <location>
        <begin position="142"/>
        <end position="151"/>
    </location>
</feature>
<feature type="compositionally biased region" description="Basic and acidic residues" evidence="2">
    <location>
        <begin position="345"/>
        <end position="357"/>
    </location>
</feature>
<feature type="region of interest" description="Disordered" evidence="2">
    <location>
        <begin position="797"/>
        <end position="862"/>
    </location>
</feature>
<feature type="compositionally biased region" description="Basic and acidic residues" evidence="2">
    <location>
        <begin position="298"/>
        <end position="319"/>
    </location>
</feature>
<name>A0A6J1N236_BICAN</name>
<feature type="compositionally biased region" description="Basic and acidic residues" evidence="2">
    <location>
        <begin position="200"/>
        <end position="213"/>
    </location>
</feature>
<accession>A0A6J1N236</accession>
<dbReference type="GeneID" id="112048575"/>
<feature type="compositionally biased region" description="Basic and acidic residues" evidence="2">
    <location>
        <begin position="246"/>
        <end position="259"/>
    </location>
</feature>
<evidence type="ECO:0000256" key="2">
    <source>
        <dbReference type="SAM" id="MobiDB-lite"/>
    </source>
</evidence>
<feature type="compositionally biased region" description="Basic and acidic residues" evidence="2">
    <location>
        <begin position="116"/>
        <end position="127"/>
    </location>
</feature>
<evidence type="ECO:0000256" key="1">
    <source>
        <dbReference type="SAM" id="Coils"/>
    </source>
</evidence>
<feature type="region of interest" description="Disordered" evidence="2">
    <location>
        <begin position="288"/>
        <end position="359"/>
    </location>
</feature>
<organism evidence="3 4">
    <name type="scientific">Bicyclus anynana</name>
    <name type="common">Squinting bush brown butterfly</name>
    <dbReference type="NCBI Taxonomy" id="110368"/>
    <lineage>
        <taxon>Eukaryota</taxon>
        <taxon>Metazoa</taxon>
        <taxon>Ecdysozoa</taxon>
        <taxon>Arthropoda</taxon>
        <taxon>Hexapoda</taxon>
        <taxon>Insecta</taxon>
        <taxon>Pterygota</taxon>
        <taxon>Neoptera</taxon>
        <taxon>Endopterygota</taxon>
        <taxon>Lepidoptera</taxon>
        <taxon>Glossata</taxon>
        <taxon>Ditrysia</taxon>
        <taxon>Papilionoidea</taxon>
        <taxon>Nymphalidae</taxon>
        <taxon>Satyrinae</taxon>
        <taxon>Satyrini</taxon>
        <taxon>Mycalesina</taxon>
        <taxon>Bicyclus</taxon>
    </lineage>
</organism>